<dbReference type="EMBL" id="OOIN01000027">
    <property type="protein sequence ID" value="SPO29292.1"/>
    <property type="molecule type" value="Genomic_DNA"/>
</dbReference>
<evidence type="ECO:0000313" key="2">
    <source>
        <dbReference type="EMBL" id="SPO29292.1"/>
    </source>
</evidence>
<evidence type="ECO:0000256" key="1">
    <source>
        <dbReference type="SAM" id="SignalP"/>
    </source>
</evidence>
<name>A0A5C3EFT8_9BASI</name>
<reference evidence="2 3" key="1">
    <citation type="submission" date="2018-03" db="EMBL/GenBank/DDBJ databases">
        <authorList>
            <person name="Guldener U."/>
        </authorList>
    </citation>
    <scope>NUCLEOTIDE SEQUENCE [LARGE SCALE GENOMIC DNA]</scope>
    <source>
        <strain evidence="2 3">NBRC100155</strain>
    </source>
</reference>
<dbReference type="Proteomes" id="UP000324022">
    <property type="component" value="Unassembled WGS sequence"/>
</dbReference>
<proteinExistence type="predicted"/>
<evidence type="ECO:0000313" key="3">
    <source>
        <dbReference type="Proteomes" id="UP000324022"/>
    </source>
</evidence>
<keyword evidence="1" id="KW-0732">Signal</keyword>
<dbReference type="AlphaFoldDB" id="A0A5C3EFT8"/>
<feature type="chain" id="PRO_5023033350" evidence="1">
    <location>
        <begin position="20"/>
        <end position="200"/>
    </location>
</feature>
<gene>
    <name evidence="2" type="ORF">UTRI_06241</name>
</gene>
<protein>
    <submittedName>
        <fullName evidence="2">Related to conserved hypothetical Ustilaginaceae-specific protein</fullName>
    </submittedName>
</protein>
<organism evidence="2 3">
    <name type="scientific">Ustilago trichophora</name>
    <dbReference type="NCBI Taxonomy" id="86804"/>
    <lineage>
        <taxon>Eukaryota</taxon>
        <taxon>Fungi</taxon>
        <taxon>Dikarya</taxon>
        <taxon>Basidiomycota</taxon>
        <taxon>Ustilaginomycotina</taxon>
        <taxon>Ustilaginomycetes</taxon>
        <taxon>Ustilaginales</taxon>
        <taxon>Ustilaginaceae</taxon>
        <taxon>Ustilago</taxon>
    </lineage>
</organism>
<keyword evidence="3" id="KW-1185">Reference proteome</keyword>
<feature type="signal peptide" evidence="1">
    <location>
        <begin position="1"/>
        <end position="19"/>
    </location>
</feature>
<accession>A0A5C3EFT8</accession>
<sequence length="200" mass="21828">MKVLLNLVALSTAIAGVFALGGISGSDVAGPSEPAPAAEPFQDHYFIETYAPVQHHQFAGSLSHHLKKEWEINDLQIRTNAQSSLSENNLQKILNYDRRARRFLYLGSSYRNIPDLVLATPVDVKGRSHLWALLQAQQPYIATDGRGHVISHGFVTVSPGEPALVKLAKYGKPHNGELKSGHVLSIEEVFGHLAALKPPV</sequence>